<name>A0ABQ1U3D4_9NOCA</name>
<dbReference type="InterPro" id="IPR036165">
    <property type="entry name" value="YefM-like_sf"/>
</dbReference>
<keyword evidence="4" id="KW-1185">Reference proteome</keyword>
<comment type="similarity">
    <text evidence="1 2">Belongs to the phD/YefM antitoxin family.</text>
</comment>
<dbReference type="PANTHER" id="PTHR35377:SF5">
    <property type="entry name" value="ANTITOXIN VAPB46"/>
    <property type="match status" value="1"/>
</dbReference>
<dbReference type="EMBL" id="BMCS01000001">
    <property type="protein sequence ID" value="GGF10037.1"/>
    <property type="molecule type" value="Genomic_DNA"/>
</dbReference>
<dbReference type="InterPro" id="IPR051416">
    <property type="entry name" value="phD-YefM_TA_antitoxins"/>
</dbReference>
<proteinExistence type="inferred from homology"/>
<dbReference type="Pfam" id="PF02604">
    <property type="entry name" value="PhdYeFM_antitox"/>
    <property type="match status" value="1"/>
</dbReference>
<gene>
    <name evidence="3" type="ORF">GCM10007298_02490</name>
</gene>
<dbReference type="NCBIfam" id="TIGR01552">
    <property type="entry name" value="phd_fam"/>
    <property type="match status" value="1"/>
</dbReference>
<organism evidence="3 4">
    <name type="scientific">Williamsia phyllosphaerae</name>
    <dbReference type="NCBI Taxonomy" id="885042"/>
    <lineage>
        <taxon>Bacteria</taxon>
        <taxon>Bacillati</taxon>
        <taxon>Actinomycetota</taxon>
        <taxon>Actinomycetes</taxon>
        <taxon>Mycobacteriales</taxon>
        <taxon>Nocardiaceae</taxon>
        <taxon>Williamsia</taxon>
    </lineage>
</organism>
<dbReference type="InterPro" id="IPR006442">
    <property type="entry name" value="Antitoxin_Phd/YefM"/>
</dbReference>
<dbReference type="PANTHER" id="PTHR35377">
    <property type="entry name" value="ANTITOXIN VAPB49-RELATED-RELATED"/>
    <property type="match status" value="1"/>
</dbReference>
<accession>A0ABQ1U3D4</accession>
<dbReference type="SUPFAM" id="SSF143120">
    <property type="entry name" value="YefM-like"/>
    <property type="match status" value="1"/>
</dbReference>
<comment type="caution">
    <text evidence="3">The sequence shown here is derived from an EMBL/GenBank/DDBJ whole genome shotgun (WGS) entry which is preliminary data.</text>
</comment>
<evidence type="ECO:0000256" key="2">
    <source>
        <dbReference type="RuleBase" id="RU362080"/>
    </source>
</evidence>
<protein>
    <recommendedName>
        <fullName evidence="2">Antitoxin</fullName>
    </recommendedName>
</protein>
<dbReference type="Gene3D" id="3.40.1620.10">
    <property type="entry name" value="YefM-like domain"/>
    <property type="match status" value="1"/>
</dbReference>
<comment type="function">
    <text evidence="2">Antitoxin component of a type II toxin-antitoxin (TA) system.</text>
</comment>
<evidence type="ECO:0000313" key="4">
    <source>
        <dbReference type="Proteomes" id="UP000632454"/>
    </source>
</evidence>
<dbReference type="Proteomes" id="UP000632454">
    <property type="component" value="Unassembled WGS sequence"/>
</dbReference>
<evidence type="ECO:0000313" key="3">
    <source>
        <dbReference type="EMBL" id="GGF10037.1"/>
    </source>
</evidence>
<sequence>MCYFGEMKVIGIRELRQNASRYLAQVEAGEELEVTNRGRVVARLVPVTESARTRESLIDAGVIVAAKNSKGLGGINTVTLPPGSLSDALDEDRRER</sequence>
<reference evidence="4" key="1">
    <citation type="journal article" date="2019" name="Int. J. Syst. Evol. Microbiol.">
        <title>The Global Catalogue of Microorganisms (GCM) 10K type strain sequencing project: providing services to taxonomists for standard genome sequencing and annotation.</title>
        <authorList>
            <consortium name="The Broad Institute Genomics Platform"/>
            <consortium name="The Broad Institute Genome Sequencing Center for Infectious Disease"/>
            <person name="Wu L."/>
            <person name="Ma J."/>
        </authorList>
    </citation>
    <scope>NUCLEOTIDE SEQUENCE [LARGE SCALE GENOMIC DNA]</scope>
    <source>
        <strain evidence="4">CCM 7855</strain>
    </source>
</reference>
<evidence type="ECO:0000256" key="1">
    <source>
        <dbReference type="ARBA" id="ARBA00009981"/>
    </source>
</evidence>